<dbReference type="InterPro" id="IPR026015">
    <property type="entry name" value="ATP_synth_OSCP/delta_N_sf"/>
</dbReference>
<evidence type="ECO:0000256" key="8">
    <source>
        <dbReference type="HAMAP-Rule" id="MF_01416"/>
    </source>
</evidence>
<keyword evidence="8" id="KW-1003">Cell membrane</keyword>
<protein>
    <recommendedName>
        <fullName evidence="8">ATP synthase subunit delta</fullName>
    </recommendedName>
    <alternativeName>
        <fullName evidence="8">ATP synthase F(1) sector subunit delta</fullName>
    </alternativeName>
    <alternativeName>
        <fullName evidence="8">F-type ATPase subunit delta</fullName>
        <shortName evidence="8">F-ATPase subunit delta</shortName>
    </alternativeName>
</protein>
<dbReference type="GO" id="GO:0046933">
    <property type="term" value="F:proton-transporting ATP synthase activity, rotational mechanism"/>
    <property type="evidence" value="ECO:0007669"/>
    <property type="project" value="UniProtKB-UniRule"/>
</dbReference>
<dbReference type="InterPro" id="IPR000711">
    <property type="entry name" value="ATPase_OSCP/dsu"/>
</dbReference>
<keyword evidence="7 8" id="KW-0066">ATP synthesis</keyword>
<comment type="function">
    <text evidence="8">This protein is part of the stalk that links CF(0) to CF(1). It either transmits conformational changes from CF(0) to CF(1) or is implicated in proton conduction.</text>
</comment>
<dbReference type="HAMAP" id="MF_01416">
    <property type="entry name" value="ATP_synth_delta_bact"/>
    <property type="match status" value="1"/>
</dbReference>
<dbReference type="PRINTS" id="PR00125">
    <property type="entry name" value="ATPASEDELTA"/>
</dbReference>
<dbReference type="InterPro" id="IPR020781">
    <property type="entry name" value="ATPase_OSCP/d_CS"/>
</dbReference>
<proteinExistence type="inferred from homology"/>
<dbReference type="Pfam" id="PF00213">
    <property type="entry name" value="OSCP"/>
    <property type="match status" value="1"/>
</dbReference>
<keyword evidence="5 8" id="KW-0472">Membrane</keyword>
<gene>
    <name evidence="8 9" type="primary">atpH</name>
    <name evidence="9" type="ORF">HN018_03110</name>
</gene>
<dbReference type="EMBL" id="CP053708">
    <property type="protein sequence ID" value="QKE89173.1"/>
    <property type="molecule type" value="Genomic_DNA"/>
</dbReference>
<keyword evidence="2 8" id="KW-0813">Transport</keyword>
<accession>A0A6M8HLD7</accession>
<evidence type="ECO:0000256" key="6">
    <source>
        <dbReference type="ARBA" id="ARBA00023196"/>
    </source>
</evidence>
<dbReference type="GO" id="GO:0045259">
    <property type="term" value="C:proton-transporting ATP synthase complex"/>
    <property type="evidence" value="ECO:0007669"/>
    <property type="project" value="UniProtKB-KW"/>
</dbReference>
<dbReference type="NCBIfam" id="TIGR01145">
    <property type="entry name" value="ATP_synt_delta"/>
    <property type="match status" value="1"/>
</dbReference>
<keyword evidence="10" id="KW-1185">Reference proteome</keyword>
<keyword evidence="4 8" id="KW-0406">Ion transport</keyword>
<dbReference type="PROSITE" id="PS00389">
    <property type="entry name" value="ATPASE_DELTA"/>
    <property type="match status" value="1"/>
</dbReference>
<keyword evidence="6 8" id="KW-0139">CF(1)</keyword>
<reference evidence="9 10" key="1">
    <citation type="journal article" date="2014" name="World J. Microbiol. Biotechnol.">
        <title>Biodiversity and physiological characteristics of Antarctic and Arctic lichens-associated bacteria.</title>
        <authorList>
            <person name="Lee Y.M."/>
            <person name="Kim E.H."/>
            <person name="Lee H.K."/>
            <person name="Hong S.G."/>
        </authorList>
    </citation>
    <scope>NUCLEOTIDE SEQUENCE [LARGE SCALE GENOMIC DNA]</scope>
    <source>
        <strain evidence="9 10">PAMC 26569</strain>
    </source>
</reference>
<organism evidence="9 10">
    <name type="scientific">Lichenicola cladoniae</name>
    <dbReference type="NCBI Taxonomy" id="1484109"/>
    <lineage>
        <taxon>Bacteria</taxon>
        <taxon>Pseudomonadati</taxon>
        <taxon>Pseudomonadota</taxon>
        <taxon>Alphaproteobacteria</taxon>
        <taxon>Acetobacterales</taxon>
        <taxon>Acetobacteraceae</taxon>
        <taxon>Lichenicola</taxon>
    </lineage>
</organism>
<dbReference type="AlphaFoldDB" id="A0A6M8HLD7"/>
<evidence type="ECO:0000256" key="1">
    <source>
        <dbReference type="ARBA" id="ARBA00004370"/>
    </source>
</evidence>
<sequence>MTSGGTIASPVAKRPDGAAGRYATALYELADERQQIDMVVDQADGLARLIDTSPELQSFLRNPVLDIAQDRTAMLAVMTAQGFSETLQHFVGVIVNNRRLADLRSILTAFALLVADRRGIVAAEVASAHPLTDLQRVQLRARLTEAGYGRVDIQERVDPSLLGGLVVRVGSRLYDASLQSRLSRLHYSMKGAA</sequence>
<evidence type="ECO:0000256" key="3">
    <source>
        <dbReference type="ARBA" id="ARBA00022781"/>
    </source>
</evidence>
<comment type="subcellular location">
    <subcellularLocation>
        <location evidence="8">Cell membrane</location>
        <topology evidence="8">Peripheral membrane protein</topology>
    </subcellularLocation>
    <subcellularLocation>
        <location evidence="1">Membrane</location>
    </subcellularLocation>
</comment>
<dbReference type="RefSeq" id="WP_171836426.1">
    <property type="nucleotide sequence ID" value="NZ_CP053708.1"/>
</dbReference>
<keyword evidence="3 8" id="KW-0375">Hydrogen ion transport</keyword>
<comment type="similarity">
    <text evidence="8">Belongs to the ATPase delta chain family.</text>
</comment>
<dbReference type="KEGG" id="lck:HN018_03110"/>
<dbReference type="PANTHER" id="PTHR11910">
    <property type="entry name" value="ATP SYNTHASE DELTA CHAIN"/>
    <property type="match status" value="1"/>
</dbReference>
<evidence type="ECO:0000313" key="9">
    <source>
        <dbReference type="EMBL" id="QKE89173.1"/>
    </source>
</evidence>
<evidence type="ECO:0000256" key="7">
    <source>
        <dbReference type="ARBA" id="ARBA00023310"/>
    </source>
</evidence>
<evidence type="ECO:0000256" key="4">
    <source>
        <dbReference type="ARBA" id="ARBA00023065"/>
    </source>
</evidence>
<dbReference type="SUPFAM" id="SSF47928">
    <property type="entry name" value="N-terminal domain of the delta subunit of the F1F0-ATP synthase"/>
    <property type="match status" value="1"/>
</dbReference>
<dbReference type="Gene3D" id="1.10.520.20">
    <property type="entry name" value="N-terminal domain of the delta subunit of the F1F0-ATP synthase"/>
    <property type="match status" value="1"/>
</dbReference>
<evidence type="ECO:0000256" key="2">
    <source>
        <dbReference type="ARBA" id="ARBA00022448"/>
    </source>
</evidence>
<evidence type="ECO:0000256" key="5">
    <source>
        <dbReference type="ARBA" id="ARBA00023136"/>
    </source>
</evidence>
<name>A0A6M8HLD7_9PROT</name>
<evidence type="ECO:0000313" key="10">
    <source>
        <dbReference type="Proteomes" id="UP000500767"/>
    </source>
</evidence>
<dbReference type="GO" id="GO:0005886">
    <property type="term" value="C:plasma membrane"/>
    <property type="evidence" value="ECO:0007669"/>
    <property type="project" value="UniProtKB-SubCell"/>
</dbReference>
<dbReference type="Proteomes" id="UP000500767">
    <property type="component" value="Chromosome"/>
</dbReference>
<comment type="function">
    <text evidence="8">F(1)F(0) ATP synthase produces ATP from ADP in the presence of a proton or sodium gradient. F-type ATPases consist of two structural domains, F(1) containing the extramembraneous catalytic core and F(0) containing the membrane proton channel, linked together by a central stalk and a peripheral stalk. During catalysis, ATP synthesis in the catalytic domain of F(1) is coupled via a rotary mechanism of the central stalk subunits to proton translocation.</text>
</comment>